<dbReference type="CDD" id="cd01285">
    <property type="entry name" value="nucleoside_deaminase"/>
    <property type="match status" value="1"/>
</dbReference>
<feature type="domain" description="CMP/dCMP-type deaminase" evidence="9">
    <location>
        <begin position="4"/>
        <end position="115"/>
    </location>
</feature>
<dbReference type="PROSITE" id="PS00903">
    <property type="entry name" value="CYT_DCMP_DEAMINASES_1"/>
    <property type="match status" value="1"/>
</dbReference>
<comment type="cofactor">
    <cofactor evidence="8">
        <name>Zn(2+)</name>
        <dbReference type="ChEBI" id="CHEBI:29105"/>
    </cofactor>
    <text evidence="8">Binds 1 zinc ion per subunit.</text>
</comment>
<dbReference type="InterPro" id="IPR028883">
    <property type="entry name" value="tRNA_aden_deaminase"/>
</dbReference>
<keyword evidence="11" id="KW-1185">Reference proteome</keyword>
<feature type="binding site" evidence="8">
    <location>
        <position position="85"/>
    </location>
    <ligand>
        <name>Zn(2+)</name>
        <dbReference type="ChEBI" id="CHEBI:29105"/>
        <note>catalytic</note>
    </ligand>
</feature>
<dbReference type="Gene3D" id="3.40.140.10">
    <property type="entry name" value="Cytidine Deaminase, domain 2"/>
    <property type="match status" value="1"/>
</dbReference>
<evidence type="ECO:0000256" key="4">
    <source>
        <dbReference type="ARBA" id="ARBA00022723"/>
    </source>
</evidence>
<dbReference type="SUPFAM" id="SSF53927">
    <property type="entry name" value="Cytidine deaminase-like"/>
    <property type="match status" value="1"/>
</dbReference>
<evidence type="ECO:0000256" key="2">
    <source>
        <dbReference type="ARBA" id="ARBA00011738"/>
    </source>
</evidence>
<evidence type="ECO:0000256" key="8">
    <source>
        <dbReference type="HAMAP-Rule" id="MF_00972"/>
    </source>
</evidence>
<keyword evidence="3 8" id="KW-0819">tRNA processing</keyword>
<keyword evidence="6 8" id="KW-0862">Zinc</keyword>
<keyword evidence="5 8" id="KW-0378">Hydrolase</keyword>
<gene>
    <name evidence="8 10" type="primary">tadA</name>
    <name evidence="10" type="ORF">PPG34_06720</name>
</gene>
<dbReference type="HAMAP" id="MF_00972">
    <property type="entry name" value="tRNA_aden_deaminase"/>
    <property type="match status" value="1"/>
</dbReference>
<accession>A0ABU3K6P3</accession>
<dbReference type="PANTHER" id="PTHR11079:SF202">
    <property type="entry name" value="TRNA-SPECIFIC ADENOSINE DEAMINASE"/>
    <property type="match status" value="1"/>
</dbReference>
<evidence type="ECO:0000313" key="10">
    <source>
        <dbReference type="EMBL" id="MDT7042041.1"/>
    </source>
</evidence>
<sequence>MTQPKDHDFMQAALEEAKKAFAFGEVPVGAVLVCEDAIVARGHNQREGQHDPTAHAELLVIQQAAETLQSWRLIGTTLYVTLEPCLMCAGAILQARIPRLVFGTFDPKAGACGSLFTVHQDSRLNHQINVTHGIEEPSCRNILKEFFQQLRQNQPLPMS</sequence>
<evidence type="ECO:0000259" key="9">
    <source>
        <dbReference type="PROSITE" id="PS51747"/>
    </source>
</evidence>
<dbReference type="EC" id="3.5.4.33" evidence="8"/>
<proteinExistence type="inferred from homology"/>
<evidence type="ECO:0000256" key="1">
    <source>
        <dbReference type="ARBA" id="ARBA00010669"/>
    </source>
</evidence>
<dbReference type="GO" id="GO:0052717">
    <property type="term" value="F:tRNA-specific adenosine-34 deaminase activity"/>
    <property type="evidence" value="ECO:0007669"/>
    <property type="project" value="UniProtKB-EC"/>
</dbReference>
<evidence type="ECO:0000256" key="3">
    <source>
        <dbReference type="ARBA" id="ARBA00022694"/>
    </source>
</evidence>
<dbReference type="Pfam" id="PF14437">
    <property type="entry name" value="MafB19-deam"/>
    <property type="match status" value="1"/>
</dbReference>
<organism evidence="10 11">
    <name type="scientific">Candidatus Nitronereus thalassa</name>
    <dbReference type="NCBI Taxonomy" id="3020898"/>
    <lineage>
        <taxon>Bacteria</taxon>
        <taxon>Pseudomonadati</taxon>
        <taxon>Nitrospirota</taxon>
        <taxon>Nitrospiria</taxon>
        <taxon>Nitrospirales</taxon>
        <taxon>Nitrospiraceae</taxon>
        <taxon>Candidatus Nitronereus</taxon>
    </lineage>
</organism>
<comment type="catalytic activity">
    <reaction evidence="7 8">
        <text>adenosine(34) in tRNA + H2O + H(+) = inosine(34) in tRNA + NH4(+)</text>
        <dbReference type="Rhea" id="RHEA:43168"/>
        <dbReference type="Rhea" id="RHEA-COMP:10373"/>
        <dbReference type="Rhea" id="RHEA-COMP:10374"/>
        <dbReference type="ChEBI" id="CHEBI:15377"/>
        <dbReference type="ChEBI" id="CHEBI:15378"/>
        <dbReference type="ChEBI" id="CHEBI:28938"/>
        <dbReference type="ChEBI" id="CHEBI:74411"/>
        <dbReference type="ChEBI" id="CHEBI:82852"/>
        <dbReference type="EC" id="3.5.4.33"/>
    </reaction>
</comment>
<dbReference type="InterPro" id="IPR016193">
    <property type="entry name" value="Cytidine_deaminase-like"/>
</dbReference>
<comment type="caution">
    <text evidence="10">The sequence shown here is derived from an EMBL/GenBank/DDBJ whole genome shotgun (WGS) entry which is preliminary data.</text>
</comment>
<dbReference type="Proteomes" id="UP001250932">
    <property type="component" value="Unassembled WGS sequence"/>
</dbReference>
<dbReference type="EMBL" id="JAQOUE010000001">
    <property type="protein sequence ID" value="MDT7042041.1"/>
    <property type="molecule type" value="Genomic_DNA"/>
</dbReference>
<keyword evidence="4 8" id="KW-0479">Metal-binding</keyword>
<dbReference type="InterPro" id="IPR016192">
    <property type="entry name" value="APOBEC/CMP_deaminase_Zn-bd"/>
</dbReference>
<name>A0ABU3K6P3_9BACT</name>
<dbReference type="PANTHER" id="PTHR11079">
    <property type="entry name" value="CYTOSINE DEAMINASE FAMILY MEMBER"/>
    <property type="match status" value="1"/>
</dbReference>
<protein>
    <recommendedName>
        <fullName evidence="8">tRNA-specific adenosine deaminase</fullName>
        <ecNumber evidence="8">3.5.4.33</ecNumber>
    </recommendedName>
</protein>
<evidence type="ECO:0000256" key="7">
    <source>
        <dbReference type="ARBA" id="ARBA00048045"/>
    </source>
</evidence>
<feature type="binding site" evidence="8">
    <location>
        <position position="88"/>
    </location>
    <ligand>
        <name>Zn(2+)</name>
        <dbReference type="ChEBI" id="CHEBI:29105"/>
        <note>catalytic</note>
    </ligand>
</feature>
<dbReference type="InterPro" id="IPR058535">
    <property type="entry name" value="MafB19-deam"/>
</dbReference>
<comment type="similarity">
    <text evidence="1">Belongs to the cytidine and deoxycytidylate deaminase family. ADAT2 subfamily.</text>
</comment>
<feature type="binding site" evidence="8">
    <location>
        <position position="55"/>
    </location>
    <ligand>
        <name>Zn(2+)</name>
        <dbReference type="ChEBI" id="CHEBI:29105"/>
        <note>catalytic</note>
    </ligand>
</feature>
<dbReference type="InterPro" id="IPR002125">
    <property type="entry name" value="CMP_dCMP_dom"/>
</dbReference>
<feature type="active site" description="Proton donor" evidence="8">
    <location>
        <position position="57"/>
    </location>
</feature>
<dbReference type="RefSeq" id="WP_313832396.1">
    <property type="nucleotide sequence ID" value="NZ_JAQOUE010000001.1"/>
</dbReference>
<dbReference type="PROSITE" id="PS51747">
    <property type="entry name" value="CYT_DCMP_DEAMINASES_2"/>
    <property type="match status" value="1"/>
</dbReference>
<evidence type="ECO:0000313" key="11">
    <source>
        <dbReference type="Proteomes" id="UP001250932"/>
    </source>
</evidence>
<comment type="subunit">
    <text evidence="2 8">Homodimer.</text>
</comment>
<dbReference type="NCBIfam" id="NF008113">
    <property type="entry name" value="PRK10860.1"/>
    <property type="match status" value="1"/>
</dbReference>
<evidence type="ECO:0000256" key="6">
    <source>
        <dbReference type="ARBA" id="ARBA00022833"/>
    </source>
</evidence>
<evidence type="ECO:0000256" key="5">
    <source>
        <dbReference type="ARBA" id="ARBA00022801"/>
    </source>
</evidence>
<comment type="function">
    <text evidence="8">Catalyzes the deamination of adenosine to inosine at the wobble position 34 of tRNA(Arg2).</text>
</comment>
<reference evidence="10 11" key="1">
    <citation type="journal article" date="2023" name="ISME J.">
        <title>Cultivation and genomic characterization of novel and ubiquitous marine nitrite-oxidizing bacteria from the Nitrospirales.</title>
        <authorList>
            <person name="Mueller A.J."/>
            <person name="Daebeler A."/>
            <person name="Herbold C.W."/>
            <person name="Kirkegaard R.H."/>
            <person name="Daims H."/>
        </authorList>
    </citation>
    <scope>NUCLEOTIDE SEQUENCE [LARGE SCALE GENOMIC DNA]</scope>
    <source>
        <strain evidence="10 11">EB</strain>
    </source>
</reference>